<dbReference type="PANTHER" id="PTHR44858:SF1">
    <property type="entry name" value="UDP-N-ACETYLGLUCOSAMINE--PEPTIDE N-ACETYLGLUCOSAMINYLTRANSFERASE SPINDLY-RELATED"/>
    <property type="match status" value="1"/>
</dbReference>
<keyword evidence="1" id="KW-0677">Repeat</keyword>
<reference evidence="5 6" key="1">
    <citation type="submission" date="2016-05" db="EMBL/GenBank/DDBJ databases">
        <authorList>
            <person name="Prochazka B."/>
            <person name="Indra A."/>
            <person name="Hasenberger P."/>
            <person name="Blaschitz M."/>
            <person name="Wagner L."/>
            <person name="Wewalka G."/>
            <person name="Sorschag S."/>
            <person name="Schmid D."/>
            <person name="Ruppitsch W."/>
        </authorList>
    </citation>
    <scope>NUCLEOTIDE SEQUENCE [LARGE SCALE GENOMIC DNA]</scope>
    <source>
        <strain evidence="5 6">974010_12</strain>
    </source>
</reference>
<evidence type="ECO:0000256" key="1">
    <source>
        <dbReference type="ARBA" id="ARBA00022737"/>
    </source>
</evidence>
<feature type="repeat" description="TPR" evidence="3">
    <location>
        <begin position="628"/>
        <end position="661"/>
    </location>
</feature>
<dbReference type="Pfam" id="PF14559">
    <property type="entry name" value="TPR_19"/>
    <property type="match status" value="1"/>
</dbReference>
<keyword evidence="6" id="KW-1185">Reference proteome</keyword>
<dbReference type="SMART" id="SM00028">
    <property type="entry name" value="TPR"/>
    <property type="match status" value="9"/>
</dbReference>
<feature type="repeat" description="TPR" evidence="3">
    <location>
        <begin position="464"/>
        <end position="497"/>
    </location>
</feature>
<dbReference type="Proteomes" id="UP000093336">
    <property type="component" value="Unassembled WGS sequence"/>
</dbReference>
<comment type="caution">
    <text evidence="5">The sequence shown here is derived from an EMBL/GenBank/DDBJ whole genome shotgun (WGS) entry which is preliminary data.</text>
</comment>
<evidence type="ECO:0008006" key="7">
    <source>
        <dbReference type="Google" id="ProtNLM"/>
    </source>
</evidence>
<feature type="repeat" description="TPR" evidence="3">
    <location>
        <begin position="662"/>
        <end position="695"/>
    </location>
</feature>
<gene>
    <name evidence="5" type="ORF">A8135_07845</name>
</gene>
<feature type="region of interest" description="Disordered" evidence="4">
    <location>
        <begin position="1"/>
        <end position="30"/>
    </location>
</feature>
<evidence type="ECO:0000256" key="4">
    <source>
        <dbReference type="SAM" id="MobiDB-lite"/>
    </source>
</evidence>
<dbReference type="InterPro" id="IPR019734">
    <property type="entry name" value="TPR_rpt"/>
</dbReference>
<dbReference type="Gene3D" id="1.25.40.10">
    <property type="entry name" value="Tetratricopeptide repeat domain"/>
    <property type="match status" value="3"/>
</dbReference>
<dbReference type="RefSeq" id="WP_065620266.1">
    <property type="nucleotide sequence ID" value="NZ_LYOZ01000002.1"/>
</dbReference>
<keyword evidence="2 3" id="KW-0802">TPR repeat</keyword>
<dbReference type="PANTHER" id="PTHR44858">
    <property type="entry name" value="TETRATRICOPEPTIDE REPEAT PROTEIN 6"/>
    <property type="match status" value="1"/>
</dbReference>
<evidence type="ECO:0000256" key="3">
    <source>
        <dbReference type="PROSITE-ProRule" id="PRU00339"/>
    </source>
</evidence>
<evidence type="ECO:0000313" key="6">
    <source>
        <dbReference type="Proteomes" id="UP000093336"/>
    </source>
</evidence>
<feature type="repeat" description="TPR" evidence="3">
    <location>
        <begin position="594"/>
        <end position="627"/>
    </location>
</feature>
<protein>
    <recommendedName>
        <fullName evidence="7">Tetratricopeptide repeat protein</fullName>
    </recommendedName>
</protein>
<dbReference type="InterPro" id="IPR050498">
    <property type="entry name" value="Ycf3"/>
</dbReference>
<dbReference type="InterPro" id="IPR011990">
    <property type="entry name" value="TPR-like_helical_dom_sf"/>
</dbReference>
<name>A0ABX2XWX7_9GAMM</name>
<evidence type="ECO:0000313" key="5">
    <source>
        <dbReference type="EMBL" id="OCH99154.1"/>
    </source>
</evidence>
<feature type="compositionally biased region" description="Basic and acidic residues" evidence="4">
    <location>
        <begin position="9"/>
        <end position="30"/>
    </location>
</feature>
<dbReference type="SUPFAM" id="SSF48452">
    <property type="entry name" value="TPR-like"/>
    <property type="match status" value="2"/>
</dbReference>
<dbReference type="EMBL" id="LYOZ01000002">
    <property type="protein sequence ID" value="OCH99154.1"/>
    <property type="molecule type" value="Genomic_DNA"/>
</dbReference>
<evidence type="ECO:0000256" key="2">
    <source>
        <dbReference type="ARBA" id="ARBA00022803"/>
    </source>
</evidence>
<organism evidence="5 6">
    <name type="scientific">Legionella jamestowniensis</name>
    <dbReference type="NCBI Taxonomy" id="455"/>
    <lineage>
        <taxon>Bacteria</taxon>
        <taxon>Pseudomonadati</taxon>
        <taxon>Pseudomonadota</taxon>
        <taxon>Gammaproteobacteria</taxon>
        <taxon>Legionellales</taxon>
        <taxon>Legionellaceae</taxon>
        <taxon>Legionella</taxon>
    </lineage>
</organism>
<sequence>MKNTQNESKQAEDKTQSSFSHEESVDKSKLHDNNVIGTVAHSLSDLSTAVHMTGLHVIPKQLKYIGPVAEIISEVIQNPSESVVEQIVCGTSVALVKEGINSTVALASSATVGSLASLSTTPIGGALVGATVANGAYIMADKITTPIGAVVTGACHEVFEAIRDISDKQEISNEWKNIDDSIRQLNEIEGSMRYKRTGVENYGSNDNLETSVTPTESEDDISILIANIAQLSTDNILDTLNELYEQESYDDAIKLLSAALAQEENNLEFHNELACCYEAINEFDKALPHCDKVASLNPMDPHSYYIRTRIYLNKNQNDLALQDIQYLLTLKRSDEEFRAIKRDLAEYCYDASVNHLAEGANEVALRFINAAFDLYTEDTDLLYVQRSKVYLGMEEYDLAFGECEKVLTRNPESQEAKIQNLRILAHMDSKAKEYIQQGQQALDNDDYQTAKDEAQKALNLVETVDADYLLGLANLNLGNIDEAIDNFTNAIILEPDDSDSYLARAHANHFARNRMQQFADYDKALELLGGSDVFTEMEQQIANRLHQHATSAFAAGDLEDALLLEEQAIHYQPNEPEYQQFKQIIEREINLNEADRLLDESIAAYDDNNLEQALNLLNQSLQLNPNAAEALVHRGNCYIKLNQFTNAEQAYMSAIGIDPDLAIAYNNLAFVSCQLNKYEQALENSNKFLRFEPNHESGIAIKAAAEEQIRRRIQLEESQKQTQAVNTKNKLKTKGQSIRDLKKAYYESEEGKAKLAAIAKKRAEKAAKQEKRAAQYPTQHNNDPFAMSRKVQQNMQARSHSIANHSLQPTSYTSSASLQNSMAKSKESLQKTTVAVQKSATACGQIGHQIQINHLKQQMGAKVSSQGMFSKSASSAPKVATPNPAIVNEIKKEIANEKAQGIVSGKATNGVDITKKWPGCRVNNFLTTQNAAGRQVHYYDVNCPTDSGETRVFSGYTISK</sequence>
<accession>A0ABX2XWX7</accession>
<proteinExistence type="predicted"/>
<feature type="region of interest" description="Disordered" evidence="4">
    <location>
        <begin position="790"/>
        <end position="819"/>
    </location>
</feature>
<dbReference type="Pfam" id="PF13432">
    <property type="entry name" value="TPR_16"/>
    <property type="match status" value="2"/>
</dbReference>
<dbReference type="PROSITE" id="PS50005">
    <property type="entry name" value="TPR"/>
    <property type="match status" value="4"/>
</dbReference>